<name>A0A0F9EFU8_9ZZZZ</name>
<evidence type="ECO:0000313" key="1">
    <source>
        <dbReference type="EMBL" id="KKL22868.1"/>
    </source>
</evidence>
<gene>
    <name evidence="1" type="ORF">LCGC14_2431090</name>
</gene>
<feature type="non-terminal residue" evidence="1">
    <location>
        <position position="1"/>
    </location>
</feature>
<comment type="caution">
    <text evidence="1">The sequence shown here is derived from an EMBL/GenBank/DDBJ whole genome shotgun (WGS) entry which is preliminary data.</text>
</comment>
<sequence>ALHTIGIDLEHPGGDDNIGCGHRHSQVHWRSPGTEPRQNGHRGWFVDYWMTGNPEIRRILMEVFMPLGYKSLDYLPTPGPGPDAVQICMKGSAYNYPLLLAYLTDLNPVWIKHHKAIDEAIGRIAASGRSIPYNRGRGGIATWTRGKIEKLNTAPGKIGGYWLTYSGDDRLIDHTSLFGYAGSVRAVKAWGDSFFGPGHRPPSMSSYHSPEAGYAGYYLLTGNPRVLTGFAARGRLYGFEKVTGQPIRWDSYTVNATAEQWHGLIGQGYGKNGFKIAAANIYEAIYALAAYEHAARQTTGTPPRE</sequence>
<protein>
    <submittedName>
        <fullName evidence="1">Uncharacterized protein</fullName>
    </submittedName>
</protein>
<proteinExistence type="predicted"/>
<dbReference type="AlphaFoldDB" id="A0A0F9EFU8"/>
<organism evidence="1">
    <name type="scientific">marine sediment metagenome</name>
    <dbReference type="NCBI Taxonomy" id="412755"/>
    <lineage>
        <taxon>unclassified sequences</taxon>
        <taxon>metagenomes</taxon>
        <taxon>ecological metagenomes</taxon>
    </lineage>
</organism>
<reference evidence="1" key="1">
    <citation type="journal article" date="2015" name="Nature">
        <title>Complex archaea that bridge the gap between prokaryotes and eukaryotes.</title>
        <authorList>
            <person name="Spang A."/>
            <person name="Saw J.H."/>
            <person name="Jorgensen S.L."/>
            <person name="Zaremba-Niedzwiedzka K."/>
            <person name="Martijn J."/>
            <person name="Lind A.E."/>
            <person name="van Eijk R."/>
            <person name="Schleper C."/>
            <person name="Guy L."/>
            <person name="Ettema T.J."/>
        </authorList>
    </citation>
    <scope>NUCLEOTIDE SEQUENCE</scope>
</reference>
<accession>A0A0F9EFU8</accession>
<dbReference type="EMBL" id="LAZR01037181">
    <property type="protein sequence ID" value="KKL22868.1"/>
    <property type="molecule type" value="Genomic_DNA"/>
</dbReference>